<feature type="region of interest" description="Disordered" evidence="1">
    <location>
        <begin position="1"/>
        <end position="28"/>
    </location>
</feature>
<sequence length="104" mass="11252">MSERGGGLPRTGGAPSPHMQPSKPVAITSNRPVQMNLFATWEVDRSSPSCVPRETDLEMRSPQRRGGGDYLGFYSGTGNRKRERFACVATGKGEAGRIESTPLN</sequence>
<feature type="region of interest" description="Disordered" evidence="1">
    <location>
        <begin position="47"/>
        <end position="72"/>
    </location>
</feature>
<comment type="caution">
    <text evidence="2">The sequence shown here is derived from an EMBL/GenBank/DDBJ whole genome shotgun (WGS) entry which is preliminary data.</text>
</comment>
<dbReference type="Proteomes" id="UP001152622">
    <property type="component" value="Chromosome 9"/>
</dbReference>
<dbReference type="AlphaFoldDB" id="A0A9Q1ISH8"/>
<reference evidence="2" key="1">
    <citation type="journal article" date="2023" name="Science">
        <title>Genome structures resolve the early diversification of teleost fishes.</title>
        <authorList>
            <person name="Parey E."/>
            <person name="Louis A."/>
            <person name="Montfort J."/>
            <person name="Bouchez O."/>
            <person name="Roques C."/>
            <person name="Iampietro C."/>
            <person name="Lluch J."/>
            <person name="Castinel A."/>
            <person name="Donnadieu C."/>
            <person name="Desvignes T."/>
            <person name="Floi Bucao C."/>
            <person name="Jouanno E."/>
            <person name="Wen M."/>
            <person name="Mejri S."/>
            <person name="Dirks R."/>
            <person name="Jansen H."/>
            <person name="Henkel C."/>
            <person name="Chen W.J."/>
            <person name="Zahm M."/>
            <person name="Cabau C."/>
            <person name="Klopp C."/>
            <person name="Thompson A.W."/>
            <person name="Robinson-Rechavi M."/>
            <person name="Braasch I."/>
            <person name="Lecointre G."/>
            <person name="Bobe J."/>
            <person name="Postlethwait J.H."/>
            <person name="Berthelot C."/>
            <person name="Roest Crollius H."/>
            <person name="Guiguen Y."/>
        </authorList>
    </citation>
    <scope>NUCLEOTIDE SEQUENCE</scope>
    <source>
        <strain evidence="2">WJC10195</strain>
    </source>
</reference>
<gene>
    <name evidence="2" type="ORF">SKAU_G00257170</name>
</gene>
<proteinExistence type="predicted"/>
<organism evidence="2 3">
    <name type="scientific">Synaphobranchus kaupii</name>
    <name type="common">Kaup's arrowtooth eel</name>
    <dbReference type="NCBI Taxonomy" id="118154"/>
    <lineage>
        <taxon>Eukaryota</taxon>
        <taxon>Metazoa</taxon>
        <taxon>Chordata</taxon>
        <taxon>Craniata</taxon>
        <taxon>Vertebrata</taxon>
        <taxon>Euteleostomi</taxon>
        <taxon>Actinopterygii</taxon>
        <taxon>Neopterygii</taxon>
        <taxon>Teleostei</taxon>
        <taxon>Anguilliformes</taxon>
        <taxon>Synaphobranchidae</taxon>
        <taxon>Synaphobranchus</taxon>
    </lineage>
</organism>
<protein>
    <submittedName>
        <fullName evidence="2">Uncharacterized protein</fullName>
    </submittedName>
</protein>
<keyword evidence="3" id="KW-1185">Reference proteome</keyword>
<accession>A0A9Q1ISH8</accession>
<dbReference type="EMBL" id="JAINUF010000009">
    <property type="protein sequence ID" value="KAJ8350587.1"/>
    <property type="molecule type" value="Genomic_DNA"/>
</dbReference>
<evidence type="ECO:0000313" key="3">
    <source>
        <dbReference type="Proteomes" id="UP001152622"/>
    </source>
</evidence>
<evidence type="ECO:0000256" key="1">
    <source>
        <dbReference type="SAM" id="MobiDB-lite"/>
    </source>
</evidence>
<feature type="compositionally biased region" description="Gly residues" evidence="1">
    <location>
        <begin position="1"/>
        <end position="10"/>
    </location>
</feature>
<dbReference type="OrthoDB" id="28829at2759"/>
<evidence type="ECO:0000313" key="2">
    <source>
        <dbReference type="EMBL" id="KAJ8350587.1"/>
    </source>
</evidence>
<name>A0A9Q1ISH8_SYNKA</name>